<dbReference type="AlphaFoldDB" id="A0A6J1MU66"/>
<keyword evidence="1" id="KW-0677">Repeat</keyword>
<evidence type="ECO:0000259" key="6">
    <source>
        <dbReference type="PROSITE" id="PS01180"/>
    </source>
</evidence>
<dbReference type="InterPro" id="IPR035914">
    <property type="entry name" value="Sperma_CUB_dom_sf"/>
</dbReference>
<feature type="compositionally biased region" description="Basic and acidic residues" evidence="4">
    <location>
        <begin position="746"/>
        <end position="760"/>
    </location>
</feature>
<keyword evidence="7" id="KW-1185">Reference proteome</keyword>
<gene>
    <name evidence="8" type="primary">LOC112043004</name>
</gene>
<organism evidence="7 8">
    <name type="scientific">Bicyclus anynana</name>
    <name type="common">Squinting bush brown butterfly</name>
    <dbReference type="NCBI Taxonomy" id="110368"/>
    <lineage>
        <taxon>Eukaryota</taxon>
        <taxon>Metazoa</taxon>
        <taxon>Ecdysozoa</taxon>
        <taxon>Arthropoda</taxon>
        <taxon>Hexapoda</taxon>
        <taxon>Insecta</taxon>
        <taxon>Pterygota</taxon>
        <taxon>Neoptera</taxon>
        <taxon>Endopterygota</taxon>
        <taxon>Lepidoptera</taxon>
        <taxon>Glossata</taxon>
        <taxon>Ditrysia</taxon>
        <taxon>Papilionoidea</taxon>
        <taxon>Nymphalidae</taxon>
        <taxon>Satyrinae</taxon>
        <taxon>Satyrini</taxon>
        <taxon>Mycalesina</taxon>
        <taxon>Bicyclus</taxon>
    </lineage>
</organism>
<feature type="region of interest" description="Disordered" evidence="4">
    <location>
        <begin position="623"/>
        <end position="668"/>
    </location>
</feature>
<protein>
    <submittedName>
        <fullName evidence="8">Uncharacterized protein LOC112043004</fullName>
    </submittedName>
</protein>
<feature type="chain" id="PRO_5045785871" evidence="5">
    <location>
        <begin position="20"/>
        <end position="775"/>
    </location>
</feature>
<dbReference type="PANTHER" id="PTHR24251:SF28">
    <property type="entry name" value="NEUROPILIN AND TOLLOID-LIKE, ISOFORM B"/>
    <property type="match status" value="1"/>
</dbReference>
<keyword evidence="5" id="KW-0732">Signal</keyword>
<reference evidence="8" key="2">
    <citation type="submission" date="2025-08" db="UniProtKB">
        <authorList>
            <consortium name="RefSeq"/>
        </authorList>
    </citation>
    <scope>IDENTIFICATION</scope>
</reference>
<dbReference type="PROSITE" id="PS50068">
    <property type="entry name" value="LDLRA_2"/>
    <property type="match status" value="1"/>
</dbReference>
<dbReference type="GeneID" id="112043004"/>
<keyword evidence="2 3" id="KW-1015">Disulfide bond</keyword>
<evidence type="ECO:0000256" key="4">
    <source>
        <dbReference type="SAM" id="MobiDB-lite"/>
    </source>
</evidence>
<evidence type="ECO:0000256" key="2">
    <source>
        <dbReference type="ARBA" id="ARBA00023157"/>
    </source>
</evidence>
<dbReference type="PROSITE" id="PS01180">
    <property type="entry name" value="CUB"/>
    <property type="match status" value="2"/>
</dbReference>
<evidence type="ECO:0000256" key="1">
    <source>
        <dbReference type="ARBA" id="ARBA00022737"/>
    </source>
</evidence>
<dbReference type="InterPro" id="IPR023415">
    <property type="entry name" value="LDLR_class-A_CS"/>
</dbReference>
<dbReference type="Proteomes" id="UP001652582">
    <property type="component" value="Chromosome 2"/>
</dbReference>
<proteinExistence type="predicted"/>
<accession>A0A6J1MU66</accession>
<feature type="signal peptide" evidence="5">
    <location>
        <begin position="1"/>
        <end position="19"/>
    </location>
</feature>
<dbReference type="CDD" id="cd00112">
    <property type="entry name" value="LDLa"/>
    <property type="match status" value="1"/>
</dbReference>
<dbReference type="OrthoDB" id="9971251at2759"/>
<feature type="disulfide bond" evidence="3">
    <location>
        <begin position="422"/>
        <end position="440"/>
    </location>
</feature>
<dbReference type="InterPro" id="IPR002172">
    <property type="entry name" value="LDrepeatLR_classA_rpt"/>
</dbReference>
<dbReference type="RefSeq" id="XP_023934011.2">
    <property type="nucleotide sequence ID" value="XM_024078243.2"/>
</dbReference>
<feature type="region of interest" description="Disordered" evidence="4">
    <location>
        <begin position="746"/>
        <end position="775"/>
    </location>
</feature>
<dbReference type="SMART" id="SM00042">
    <property type="entry name" value="CUB"/>
    <property type="match status" value="1"/>
</dbReference>
<evidence type="ECO:0000256" key="5">
    <source>
        <dbReference type="SAM" id="SignalP"/>
    </source>
</evidence>
<feature type="domain" description="CUB" evidence="6">
    <location>
        <begin position="271"/>
        <end position="403"/>
    </location>
</feature>
<evidence type="ECO:0000313" key="7">
    <source>
        <dbReference type="Proteomes" id="UP001652582"/>
    </source>
</evidence>
<dbReference type="InterPro" id="IPR000859">
    <property type="entry name" value="CUB_dom"/>
</dbReference>
<dbReference type="Pfam" id="PF00431">
    <property type="entry name" value="CUB"/>
    <property type="match status" value="2"/>
</dbReference>
<name>A0A6J1MU66_BICAN</name>
<comment type="caution">
    <text evidence="3">Lacks conserved residue(s) required for the propagation of feature annotation.</text>
</comment>
<dbReference type="PANTHER" id="PTHR24251">
    <property type="entry name" value="OVOCHYMASE-RELATED"/>
    <property type="match status" value="1"/>
</dbReference>
<dbReference type="SMART" id="SM00192">
    <property type="entry name" value="LDLa"/>
    <property type="match status" value="1"/>
</dbReference>
<feature type="domain" description="CUB" evidence="6">
    <location>
        <begin position="141"/>
        <end position="259"/>
    </location>
</feature>
<evidence type="ECO:0000256" key="3">
    <source>
        <dbReference type="PROSITE-ProRule" id="PRU00124"/>
    </source>
</evidence>
<dbReference type="Gene3D" id="2.60.120.290">
    <property type="entry name" value="Spermadhesin, CUB domain"/>
    <property type="match status" value="2"/>
</dbReference>
<dbReference type="CDD" id="cd00041">
    <property type="entry name" value="CUB"/>
    <property type="match status" value="2"/>
</dbReference>
<dbReference type="SUPFAM" id="SSF49854">
    <property type="entry name" value="Spermadhesin, CUB domain"/>
    <property type="match status" value="2"/>
</dbReference>
<reference evidence="7" key="1">
    <citation type="submission" date="2025-05" db="UniProtKB">
        <authorList>
            <consortium name="RefSeq"/>
        </authorList>
    </citation>
    <scope>NUCLEOTIDE SEQUENCE [LARGE SCALE GENOMIC DNA]</scope>
</reference>
<sequence length="775" mass="88975">MTSPTVLVLYSALLCFTMAVVLEQTADNNKFKNMISVKEGSDTRDVYSKNLTIRTRSYAFNNRIKLNNMKNSKIETSSYKRYEGVVKDKKKYEIHIGNNSVLNRHLNIHRDHVDKLKYNISSVKDNIKKNRVKREEKVHKCDSFSFKKGKSYISHPHIGDNDNVNYSGSTYCTTVISAPEGYVVQLTFVDMFHIEEHPDCSYDYLEIRDGDKGYYNLLSKVCGEKFPPQITTTGPNAWLKFYSDDTIEYKGFRIQIDFITKDTSASIPESCATSLSGKYGSFDSENLNEDCKDRTTNQALDYLWSIDVPDGHRIYLNFTTYMVGEPNECDKNFVQVFGSILEYEEKLAHYCGSVAMPVITPGPSAKAGEVIEDDDQGNIMHVRLYAAKEQRTKTFIDATFTAFRTLDLYKNNTCDAETEFDCQDNTCIDIDLKCNNYANCRLKADEEKDLCKHTTESLIQQPRIQLIVSIFGVILSGISLVICFKCIKKLYNDHKVIKEQIHLSCEDKLDSMIGSRLILDQKRMDGDSEPRESLERDNHVNQSIKHTNEMFKQQRNLQQKLRPMSIDSDYILESDLDLEEELLHQNAKNRFPKTEQLFEERSRRNGIENIKIEDNKQIVKEEASDIKDKKMERNERSKNKEYKHDFNEKETLTRSQEAEERDEVHELRDVSVSVPDTKQTGCQTRDSLFETAPILPLNGSGNANSRSLSKLRQSSASVVRPSPPQIKPSDIVIEVIKPIAEEERKPLKKVPDRRPIRAETTRSAPDVIILAKPTP</sequence>
<evidence type="ECO:0000313" key="8">
    <source>
        <dbReference type="RefSeq" id="XP_023934011.2"/>
    </source>
</evidence>
<dbReference type="KEGG" id="bany:112043004"/>
<dbReference type="PROSITE" id="PS01209">
    <property type="entry name" value="LDLRA_1"/>
    <property type="match status" value="1"/>
</dbReference>